<name>A0A1F5WQF2_9BACT</name>
<accession>A0A1F5WQF2</accession>
<organism evidence="1 2">
    <name type="scientific">Candidatus Giovannonibacteria bacterium RIFCSPHIGHO2_12_FULL_43_15</name>
    <dbReference type="NCBI Taxonomy" id="1798341"/>
    <lineage>
        <taxon>Bacteria</taxon>
        <taxon>Candidatus Giovannoniibacteriota</taxon>
    </lineage>
</organism>
<comment type="caution">
    <text evidence="1">The sequence shown here is derived from an EMBL/GenBank/DDBJ whole genome shotgun (WGS) entry which is preliminary data.</text>
</comment>
<dbReference type="AlphaFoldDB" id="A0A1F5WQF2"/>
<reference evidence="1 2" key="1">
    <citation type="journal article" date="2016" name="Nat. Commun.">
        <title>Thousands of microbial genomes shed light on interconnected biogeochemical processes in an aquifer system.</title>
        <authorList>
            <person name="Anantharaman K."/>
            <person name="Brown C.T."/>
            <person name="Hug L.A."/>
            <person name="Sharon I."/>
            <person name="Castelle C.J."/>
            <person name="Probst A.J."/>
            <person name="Thomas B.C."/>
            <person name="Singh A."/>
            <person name="Wilkins M.J."/>
            <person name="Karaoz U."/>
            <person name="Brodie E.L."/>
            <person name="Williams K.H."/>
            <person name="Hubbard S.S."/>
            <person name="Banfield J.F."/>
        </authorList>
    </citation>
    <scope>NUCLEOTIDE SEQUENCE [LARGE SCALE GENOMIC DNA]</scope>
</reference>
<protein>
    <submittedName>
        <fullName evidence="1">Uncharacterized protein</fullName>
    </submittedName>
</protein>
<sequence>MRSQYSGTLDPATKELFQPDTLALDEYMSKRKSRVLGPEKELMLAILEDAVHCFQKYIFAKYSKERAWFNDAEAWLMLMDDSDRDLFSFVNICNALELDPSYLRQGLIKWKSRQSQSEIKRRV</sequence>
<dbReference type="Proteomes" id="UP000177723">
    <property type="component" value="Unassembled WGS sequence"/>
</dbReference>
<gene>
    <name evidence="1" type="ORF">A3F23_02545</name>
</gene>
<dbReference type="EMBL" id="MFHT01000010">
    <property type="protein sequence ID" value="OGF77885.1"/>
    <property type="molecule type" value="Genomic_DNA"/>
</dbReference>
<proteinExistence type="predicted"/>
<evidence type="ECO:0000313" key="2">
    <source>
        <dbReference type="Proteomes" id="UP000177723"/>
    </source>
</evidence>
<evidence type="ECO:0000313" key="1">
    <source>
        <dbReference type="EMBL" id="OGF77885.1"/>
    </source>
</evidence>